<dbReference type="AlphaFoldDB" id="A0A917Q0I7"/>
<evidence type="ECO:0000256" key="10">
    <source>
        <dbReference type="ARBA" id="ARBA00022777"/>
    </source>
</evidence>
<organism evidence="17 18">
    <name type="scientific">Pseudomonas matsuisoli</name>
    <dbReference type="NCBI Taxonomy" id="1515666"/>
    <lineage>
        <taxon>Bacteria</taxon>
        <taxon>Pseudomonadati</taxon>
        <taxon>Pseudomonadota</taxon>
        <taxon>Gammaproteobacteria</taxon>
        <taxon>Pseudomonadales</taxon>
        <taxon>Pseudomonadaceae</taxon>
        <taxon>Pseudomonas</taxon>
    </lineage>
</organism>
<keyword evidence="13 16" id="KW-0173">Coenzyme A biosynthesis</keyword>
<gene>
    <name evidence="16 17" type="primary">coaX</name>
    <name evidence="17" type="ORF">GCM10009304_32290</name>
</gene>
<comment type="pathway">
    <text evidence="4 16">Cofactor biosynthesis; coenzyme A biosynthesis; CoA from (R)-pantothenate: step 1/5.</text>
</comment>
<accession>A0A917Q0I7</accession>
<evidence type="ECO:0000256" key="3">
    <source>
        <dbReference type="ARBA" id="ARBA00004496"/>
    </source>
</evidence>
<dbReference type="PANTHER" id="PTHR34265">
    <property type="entry name" value="TYPE III PANTOTHENATE KINASE"/>
    <property type="match status" value="1"/>
</dbReference>
<feature type="active site" description="Proton acceptor" evidence="16">
    <location>
        <position position="102"/>
    </location>
</feature>
<dbReference type="GO" id="GO:0015937">
    <property type="term" value="P:coenzyme A biosynthetic process"/>
    <property type="evidence" value="ECO:0007669"/>
    <property type="project" value="UniProtKB-UniRule"/>
</dbReference>
<keyword evidence="18" id="KW-1185">Reference proteome</keyword>
<sequence length="252" mass="27356">MILEMDCGNSLIKWRVLCEKTCASMGGGAVDTPDRLLEELHAMESLQLSFCRFVSVRSEEETQQLSMSIGNDFAIPVAVAKPSTSLAGVTNGYDDYQRLGLDRWMAIVAAYSLSKRACIVLDLGTAVTCDLVSREGRHLGGYICPGVPLMRDQLRTHTRRIRYDMASAEKALTLLEPGRSTVEAVERGCALMMRSFVATQVAMAAEFIGMEMDVFLTGGDAVLASEAINNAHIVPDLVFQGLAIACPQPGRS</sequence>
<dbReference type="Gene3D" id="3.30.420.40">
    <property type="match status" value="2"/>
</dbReference>
<comment type="function">
    <text evidence="16">Catalyzes the phosphorylation of pantothenate (Pan), the first step in CoA biosynthesis.</text>
</comment>
<feature type="binding site" evidence="16">
    <location>
        <position position="93"/>
    </location>
    <ligand>
        <name>substrate</name>
    </ligand>
</feature>
<dbReference type="Proteomes" id="UP000635983">
    <property type="component" value="Unassembled WGS sequence"/>
</dbReference>
<proteinExistence type="inferred from homology"/>
<evidence type="ECO:0000256" key="13">
    <source>
        <dbReference type="ARBA" id="ARBA00022993"/>
    </source>
</evidence>
<comment type="cofactor">
    <cofactor evidence="2">
        <name>K(+)</name>
        <dbReference type="ChEBI" id="CHEBI:29103"/>
    </cofactor>
</comment>
<keyword evidence="8 16" id="KW-0808">Transferase</keyword>
<evidence type="ECO:0000256" key="8">
    <source>
        <dbReference type="ARBA" id="ARBA00022679"/>
    </source>
</evidence>
<dbReference type="InterPro" id="IPR004619">
    <property type="entry name" value="Type_III_PanK"/>
</dbReference>
<comment type="similarity">
    <text evidence="14 16">Belongs to the type III pantothenate kinase family.</text>
</comment>
<evidence type="ECO:0000256" key="11">
    <source>
        <dbReference type="ARBA" id="ARBA00022840"/>
    </source>
</evidence>
<evidence type="ECO:0000256" key="5">
    <source>
        <dbReference type="ARBA" id="ARBA00011738"/>
    </source>
</evidence>
<dbReference type="SUPFAM" id="SSF53067">
    <property type="entry name" value="Actin-like ATPase domain"/>
    <property type="match status" value="2"/>
</dbReference>
<feature type="binding site" evidence="16">
    <location>
        <position position="125"/>
    </location>
    <ligand>
        <name>ATP</name>
        <dbReference type="ChEBI" id="CHEBI:30616"/>
    </ligand>
</feature>
<feature type="binding site" evidence="16">
    <location>
        <begin position="100"/>
        <end position="103"/>
    </location>
    <ligand>
        <name>substrate</name>
    </ligand>
</feature>
<evidence type="ECO:0000256" key="14">
    <source>
        <dbReference type="ARBA" id="ARBA00038036"/>
    </source>
</evidence>
<dbReference type="GO" id="GO:0046872">
    <property type="term" value="F:metal ion binding"/>
    <property type="evidence" value="ECO:0007669"/>
    <property type="project" value="UniProtKB-KW"/>
</dbReference>
<comment type="subcellular location">
    <subcellularLocation>
        <location evidence="3 16">Cytoplasm</location>
    </subcellularLocation>
</comment>
<keyword evidence="7 16" id="KW-0963">Cytoplasm</keyword>
<feature type="binding site" evidence="16">
    <location>
        <position position="181"/>
    </location>
    <ligand>
        <name>substrate</name>
    </ligand>
</feature>
<evidence type="ECO:0000256" key="15">
    <source>
        <dbReference type="ARBA" id="ARBA00040883"/>
    </source>
</evidence>
<dbReference type="HAMAP" id="MF_01274">
    <property type="entry name" value="Pantothen_kinase_3"/>
    <property type="match status" value="1"/>
</dbReference>
<keyword evidence="12 16" id="KW-0630">Potassium</keyword>
<dbReference type="RefSeq" id="WP_188984485.1">
    <property type="nucleotide sequence ID" value="NZ_BMPO01000008.1"/>
</dbReference>
<evidence type="ECO:0000313" key="18">
    <source>
        <dbReference type="Proteomes" id="UP000635983"/>
    </source>
</evidence>
<reference evidence="17" key="2">
    <citation type="submission" date="2020-09" db="EMBL/GenBank/DDBJ databases">
        <authorList>
            <person name="Sun Q."/>
            <person name="Ohkuma M."/>
        </authorList>
    </citation>
    <scope>NUCLEOTIDE SEQUENCE</scope>
    <source>
        <strain evidence="17">JCM 30078</strain>
    </source>
</reference>
<evidence type="ECO:0000256" key="16">
    <source>
        <dbReference type="HAMAP-Rule" id="MF_01274"/>
    </source>
</evidence>
<comment type="subunit">
    <text evidence="5 16">Homodimer.</text>
</comment>
<evidence type="ECO:0000313" key="17">
    <source>
        <dbReference type="EMBL" id="GGK03906.1"/>
    </source>
</evidence>
<evidence type="ECO:0000256" key="9">
    <source>
        <dbReference type="ARBA" id="ARBA00022741"/>
    </source>
</evidence>
<name>A0A917Q0I7_9PSED</name>
<reference evidence="17" key="1">
    <citation type="journal article" date="2014" name="Int. J. Syst. Evol. Microbiol.">
        <title>Complete genome sequence of Corynebacterium casei LMG S-19264T (=DSM 44701T), isolated from a smear-ripened cheese.</title>
        <authorList>
            <consortium name="US DOE Joint Genome Institute (JGI-PGF)"/>
            <person name="Walter F."/>
            <person name="Albersmeier A."/>
            <person name="Kalinowski J."/>
            <person name="Ruckert C."/>
        </authorList>
    </citation>
    <scope>NUCLEOTIDE SEQUENCE</scope>
    <source>
        <strain evidence="17">JCM 30078</strain>
    </source>
</reference>
<dbReference type="CDD" id="cd24015">
    <property type="entry name" value="ASKHA_NBD_PanK-III"/>
    <property type="match status" value="1"/>
</dbReference>
<feature type="binding site" evidence="16">
    <location>
        <position position="122"/>
    </location>
    <ligand>
        <name>K(+)</name>
        <dbReference type="ChEBI" id="CHEBI:29103"/>
    </ligand>
</feature>
<evidence type="ECO:0000256" key="6">
    <source>
        <dbReference type="ARBA" id="ARBA00012102"/>
    </source>
</evidence>
<comment type="cofactor">
    <cofactor evidence="16">
        <name>NH4(+)</name>
        <dbReference type="ChEBI" id="CHEBI:28938"/>
    </cofactor>
    <cofactor evidence="16">
        <name>K(+)</name>
        <dbReference type="ChEBI" id="CHEBI:29103"/>
    </cofactor>
    <text evidence="16">A monovalent cation. Ammonium or potassium.</text>
</comment>
<comment type="catalytic activity">
    <reaction evidence="1 16">
        <text>(R)-pantothenate + ATP = (R)-4'-phosphopantothenate + ADP + H(+)</text>
        <dbReference type="Rhea" id="RHEA:16373"/>
        <dbReference type="ChEBI" id="CHEBI:10986"/>
        <dbReference type="ChEBI" id="CHEBI:15378"/>
        <dbReference type="ChEBI" id="CHEBI:29032"/>
        <dbReference type="ChEBI" id="CHEBI:30616"/>
        <dbReference type="ChEBI" id="CHEBI:456216"/>
        <dbReference type="EC" id="2.7.1.33"/>
    </reaction>
</comment>
<keyword evidence="11 16" id="KW-0067">ATP-binding</keyword>
<dbReference type="EMBL" id="BMPO01000008">
    <property type="protein sequence ID" value="GGK03906.1"/>
    <property type="molecule type" value="Genomic_DNA"/>
</dbReference>
<dbReference type="InterPro" id="IPR043129">
    <property type="entry name" value="ATPase_NBD"/>
</dbReference>
<dbReference type="Pfam" id="PF03309">
    <property type="entry name" value="Pan_kinase"/>
    <property type="match status" value="1"/>
</dbReference>
<evidence type="ECO:0000256" key="4">
    <source>
        <dbReference type="ARBA" id="ARBA00005225"/>
    </source>
</evidence>
<dbReference type="GO" id="GO:0005737">
    <property type="term" value="C:cytoplasm"/>
    <property type="evidence" value="ECO:0007669"/>
    <property type="project" value="UniProtKB-SubCell"/>
</dbReference>
<dbReference type="NCBIfam" id="TIGR00671">
    <property type="entry name" value="baf"/>
    <property type="match status" value="1"/>
</dbReference>
<protein>
    <recommendedName>
        <fullName evidence="15 16">Type III pantothenate kinase</fullName>
        <ecNumber evidence="6 16">2.7.1.33</ecNumber>
    </recommendedName>
    <alternativeName>
        <fullName evidence="16">PanK-III</fullName>
    </alternativeName>
    <alternativeName>
        <fullName evidence="16">Pantothenic acid kinase</fullName>
    </alternativeName>
</protein>
<dbReference type="PANTHER" id="PTHR34265:SF1">
    <property type="entry name" value="TYPE III PANTOTHENATE KINASE"/>
    <property type="match status" value="1"/>
</dbReference>
<dbReference type="GO" id="GO:0004594">
    <property type="term" value="F:pantothenate kinase activity"/>
    <property type="evidence" value="ECO:0007669"/>
    <property type="project" value="UniProtKB-UniRule"/>
</dbReference>
<evidence type="ECO:0000256" key="12">
    <source>
        <dbReference type="ARBA" id="ARBA00022958"/>
    </source>
</evidence>
<evidence type="ECO:0000256" key="7">
    <source>
        <dbReference type="ARBA" id="ARBA00022490"/>
    </source>
</evidence>
<dbReference type="GO" id="GO:0005524">
    <property type="term" value="F:ATP binding"/>
    <property type="evidence" value="ECO:0007669"/>
    <property type="project" value="UniProtKB-UniRule"/>
</dbReference>
<evidence type="ECO:0000256" key="2">
    <source>
        <dbReference type="ARBA" id="ARBA00001958"/>
    </source>
</evidence>
<comment type="caution">
    <text evidence="17">The sequence shown here is derived from an EMBL/GenBank/DDBJ whole genome shotgun (WGS) entry which is preliminary data.</text>
</comment>
<evidence type="ECO:0000256" key="1">
    <source>
        <dbReference type="ARBA" id="ARBA00001206"/>
    </source>
</evidence>
<keyword evidence="16" id="KW-0479">Metal-binding</keyword>
<keyword evidence="9 16" id="KW-0547">Nucleotide-binding</keyword>
<keyword evidence="10 16" id="KW-0418">Kinase</keyword>
<dbReference type="EC" id="2.7.1.33" evidence="6 16"/>
<feature type="binding site" evidence="16">
    <location>
        <begin position="6"/>
        <end position="13"/>
    </location>
    <ligand>
        <name>ATP</name>
        <dbReference type="ChEBI" id="CHEBI:30616"/>
    </ligand>
</feature>